<keyword evidence="2" id="KW-1185">Reference proteome</keyword>
<evidence type="ECO:0000313" key="1">
    <source>
        <dbReference type="EMBL" id="CAE7391009.1"/>
    </source>
</evidence>
<proteinExistence type="predicted"/>
<gene>
    <name evidence="1" type="ORF">SNAT2548_LOCUS21312</name>
</gene>
<name>A0A812Q3V6_9DINO</name>
<accession>A0A812Q3V6</accession>
<dbReference type="EMBL" id="CAJNDS010002246">
    <property type="protein sequence ID" value="CAE7391009.1"/>
    <property type="molecule type" value="Genomic_DNA"/>
</dbReference>
<sequence length="206" mass="21605">MVAAGPQSPVVLLSEDGLQFLCQHSLADLGKLKLAELGLESRGPAAALSLAKGRPASWTPIANAAAGPLRFLFLGFTSGVPAVVQLRLRDKEAPSCSLLRLVMEDRPRPPIAHVAAFEDPSSETPCGFVAFDAGSAAFRLRLRFAGGPLEAPCVDVDRCTSEALPMAANSSWSFGDFLPPSGGVTGPSCAALVQLGAKWTVDLWDY</sequence>
<protein>
    <submittedName>
        <fullName evidence="1">Uncharacterized protein</fullName>
    </submittedName>
</protein>
<organism evidence="1 2">
    <name type="scientific">Symbiodinium natans</name>
    <dbReference type="NCBI Taxonomy" id="878477"/>
    <lineage>
        <taxon>Eukaryota</taxon>
        <taxon>Sar</taxon>
        <taxon>Alveolata</taxon>
        <taxon>Dinophyceae</taxon>
        <taxon>Suessiales</taxon>
        <taxon>Symbiodiniaceae</taxon>
        <taxon>Symbiodinium</taxon>
    </lineage>
</organism>
<dbReference type="Proteomes" id="UP000604046">
    <property type="component" value="Unassembled WGS sequence"/>
</dbReference>
<evidence type="ECO:0000313" key="2">
    <source>
        <dbReference type="Proteomes" id="UP000604046"/>
    </source>
</evidence>
<dbReference type="AlphaFoldDB" id="A0A812Q3V6"/>
<reference evidence="1" key="1">
    <citation type="submission" date="2021-02" db="EMBL/GenBank/DDBJ databases">
        <authorList>
            <person name="Dougan E. K."/>
            <person name="Rhodes N."/>
            <person name="Thang M."/>
            <person name="Chan C."/>
        </authorList>
    </citation>
    <scope>NUCLEOTIDE SEQUENCE</scope>
</reference>
<comment type="caution">
    <text evidence="1">The sequence shown here is derived from an EMBL/GenBank/DDBJ whole genome shotgun (WGS) entry which is preliminary data.</text>
</comment>
<dbReference type="OrthoDB" id="467314at2759"/>